<dbReference type="EMBL" id="JBHUIY010000009">
    <property type="protein sequence ID" value="MFD2233478.1"/>
    <property type="molecule type" value="Genomic_DNA"/>
</dbReference>
<evidence type="ECO:0000256" key="2">
    <source>
        <dbReference type="ARBA" id="ARBA00022801"/>
    </source>
</evidence>
<accession>A0ABW5C9G1</accession>
<keyword evidence="8" id="KW-1185">Reference proteome</keyword>
<dbReference type="Gene3D" id="3.40.50.300">
    <property type="entry name" value="P-loop containing nucleotide triphosphate hydrolases"/>
    <property type="match status" value="2"/>
</dbReference>
<evidence type="ECO:0000256" key="3">
    <source>
        <dbReference type="ARBA" id="ARBA00022840"/>
    </source>
</evidence>
<evidence type="ECO:0000313" key="7">
    <source>
        <dbReference type="EMBL" id="MFD2233478.1"/>
    </source>
</evidence>
<reference evidence="8" key="1">
    <citation type="journal article" date="2019" name="Int. J. Syst. Evol. Microbiol.">
        <title>The Global Catalogue of Microorganisms (GCM) 10K type strain sequencing project: providing services to taxonomists for standard genome sequencing and annotation.</title>
        <authorList>
            <consortium name="The Broad Institute Genomics Platform"/>
            <consortium name="The Broad Institute Genome Sequencing Center for Infectious Disease"/>
            <person name="Wu L."/>
            <person name="Ma J."/>
        </authorList>
    </citation>
    <scope>NUCLEOTIDE SEQUENCE [LARGE SCALE GENOMIC DNA]</scope>
    <source>
        <strain evidence="8">KCTC 15012</strain>
    </source>
</reference>
<gene>
    <name evidence="7" type="ORF">ACFSNB_06645</name>
</gene>
<name>A0ABW5C9G1_9PROT</name>
<dbReference type="InterPro" id="IPR006555">
    <property type="entry name" value="ATP-dep_Helicase_C"/>
</dbReference>
<feature type="region of interest" description="Disordered" evidence="5">
    <location>
        <begin position="623"/>
        <end position="650"/>
    </location>
</feature>
<evidence type="ECO:0000313" key="8">
    <source>
        <dbReference type="Proteomes" id="UP001597296"/>
    </source>
</evidence>
<dbReference type="InterPro" id="IPR014013">
    <property type="entry name" value="Helic_SF1/SF2_ATP-bd_DinG/Rad3"/>
</dbReference>
<dbReference type="GO" id="GO:0016787">
    <property type="term" value="F:hydrolase activity"/>
    <property type="evidence" value="ECO:0007669"/>
    <property type="project" value="UniProtKB-KW"/>
</dbReference>
<proteinExistence type="inferred from homology"/>
<dbReference type="EC" id="3.6.4.12" evidence="7"/>
<dbReference type="Proteomes" id="UP001597296">
    <property type="component" value="Unassembled WGS sequence"/>
</dbReference>
<dbReference type="SUPFAM" id="SSF52540">
    <property type="entry name" value="P-loop containing nucleoside triphosphate hydrolases"/>
    <property type="match status" value="2"/>
</dbReference>
<evidence type="ECO:0000259" key="6">
    <source>
        <dbReference type="PROSITE" id="PS51193"/>
    </source>
</evidence>
<keyword evidence="7" id="KW-0347">Helicase</keyword>
<dbReference type="PANTHER" id="PTHR11472:SF34">
    <property type="entry name" value="REGULATOR OF TELOMERE ELONGATION HELICASE 1"/>
    <property type="match status" value="1"/>
</dbReference>
<keyword evidence="1" id="KW-0547">Nucleotide-binding</keyword>
<comment type="caution">
    <text evidence="7">The sequence shown here is derived from an EMBL/GenBank/DDBJ whole genome shotgun (WGS) entry which is preliminary data.</text>
</comment>
<keyword evidence="2 7" id="KW-0378">Hydrolase</keyword>
<comment type="similarity">
    <text evidence="4">Belongs to the helicase family. DinG subfamily.</text>
</comment>
<organism evidence="7 8">
    <name type="scientific">Phaeospirillum tilakii</name>
    <dbReference type="NCBI Taxonomy" id="741673"/>
    <lineage>
        <taxon>Bacteria</taxon>
        <taxon>Pseudomonadati</taxon>
        <taxon>Pseudomonadota</taxon>
        <taxon>Alphaproteobacteria</taxon>
        <taxon>Rhodospirillales</taxon>
        <taxon>Rhodospirillaceae</taxon>
        <taxon>Phaeospirillum</taxon>
    </lineage>
</organism>
<dbReference type="PANTHER" id="PTHR11472">
    <property type="entry name" value="DNA REPAIR DEAD HELICASE RAD3/XP-D SUBFAMILY MEMBER"/>
    <property type="match status" value="1"/>
</dbReference>
<evidence type="ECO:0000256" key="1">
    <source>
        <dbReference type="ARBA" id="ARBA00022741"/>
    </source>
</evidence>
<dbReference type="GO" id="GO:0003678">
    <property type="term" value="F:DNA helicase activity"/>
    <property type="evidence" value="ECO:0007669"/>
    <property type="project" value="UniProtKB-EC"/>
</dbReference>
<evidence type="ECO:0000256" key="5">
    <source>
        <dbReference type="SAM" id="MobiDB-lite"/>
    </source>
</evidence>
<sequence>MMTDPQIVLPPVPVLIVGWRGAMALDPDGECRALSAADAARLARCDQPIVCHGPAVAARLRIERFECHDLLELFAFVRPARFCLPTPRGLAEAVGLPPPRDAADEAETLRRAAWRLLETLAEAAARARPRPLGEVRGLAWMMARGGWGWGRAVLAALGGENEGGRGAAAARVWERLPEWSDGPAEPPATSLPVSPAEARARLAKMLGPDAEQRPAQADYASAVSQAFLPREAPGEPHLVLAEAGTGTGKTLGYIAPASLWAEKNGAPVWISTHTRNLQRQLDAELDRLFPDPAEKARKVVIRKGRENYLCLLNYEEAARQDHRRAPVPVGLVARWIGATRDGDMVGGDFPGWLADLLGRSATLGLTDRRGECVFSACFHFRKCFIERAIRRARRAEIVVANHALVMIQAALGGLDDASLPTRLVFDEGHHLFDVADSAFSAHLSGQEGAEMRRWLLGPEGDSGRSRARGLRRRAEELIGASEEAAAALETALEAARALPGPGWIARLGLDEPQGPAETFLALVRRQVLARAAGADSPYSLECAVAPPAEGLGAAAAGLAAALERLEKPLKDLSRALDDLLDDEAAELDSATRGRIEAIVRGISHRALLPLGVWRDMLAEIGTPNAPPDAKGPGGAEGPAENAAPPAPAEPPRMFDWLALDRLDGRETDVGLHRHWIDPAVPFARAVMAPAHGVVITSATLRDGSGQPEADWHAAELRTGGIHLPAPPLRAAVASPFDYPAQTRVLIVTDVRKDAMDQVAAAYRELFLAAAGGALGLFTAISRLREVHRRIAAPLEDAGLPLLAQHVDGMDPATLVEIFRAEEHSCLLGTDALRDGVDVPGRALRLIVFDRVPWPRPDLLHRARRDRFGGRFYDDRITRLRLKQAFGRLVRRAGDHGVFVLLDPMMPSRLFGAFPPGVVPRRLGLAEAVRETAAALDT</sequence>
<dbReference type="Pfam" id="PF13307">
    <property type="entry name" value="Helicase_C_2"/>
    <property type="match status" value="1"/>
</dbReference>
<keyword evidence="3" id="KW-0067">ATP-binding</keyword>
<dbReference type="SMART" id="SM00491">
    <property type="entry name" value="HELICc2"/>
    <property type="match status" value="1"/>
</dbReference>
<dbReference type="InterPro" id="IPR045028">
    <property type="entry name" value="DinG/Rad3-like"/>
</dbReference>
<dbReference type="RefSeq" id="WP_377315251.1">
    <property type="nucleotide sequence ID" value="NZ_JBHUIY010000009.1"/>
</dbReference>
<protein>
    <submittedName>
        <fullName evidence="7">ATP-dependent DNA helicase</fullName>
        <ecNumber evidence="7">3.6.4.12</ecNumber>
    </submittedName>
</protein>
<dbReference type="InterPro" id="IPR027417">
    <property type="entry name" value="P-loop_NTPase"/>
</dbReference>
<evidence type="ECO:0000256" key="4">
    <source>
        <dbReference type="ARBA" id="ARBA00038058"/>
    </source>
</evidence>
<feature type="domain" description="Helicase ATP-binding" evidence="6">
    <location>
        <begin position="202"/>
        <end position="481"/>
    </location>
</feature>
<dbReference type="PROSITE" id="PS51193">
    <property type="entry name" value="HELICASE_ATP_BIND_2"/>
    <property type="match status" value="1"/>
</dbReference>